<keyword evidence="2" id="KW-0472">Membrane</keyword>
<evidence type="ECO:0000313" key="4">
    <source>
        <dbReference type="Proteomes" id="UP000008783"/>
    </source>
</evidence>
<keyword evidence="2" id="KW-1133">Transmembrane helix</keyword>
<keyword evidence="4" id="KW-1185">Reference proteome</keyword>
<feature type="transmembrane region" description="Helical" evidence="2">
    <location>
        <begin position="46"/>
        <end position="69"/>
    </location>
</feature>
<gene>
    <name evidence="3" type="ORF">PGTG_19879</name>
</gene>
<dbReference type="OrthoDB" id="2505500at2759"/>
<dbReference type="KEGG" id="pgr:PGTG_19879"/>
<organism evidence="3 4">
    <name type="scientific">Puccinia graminis f. sp. tritici (strain CRL 75-36-700-3 / race SCCL)</name>
    <name type="common">Black stem rust fungus</name>
    <dbReference type="NCBI Taxonomy" id="418459"/>
    <lineage>
        <taxon>Eukaryota</taxon>
        <taxon>Fungi</taxon>
        <taxon>Dikarya</taxon>
        <taxon>Basidiomycota</taxon>
        <taxon>Pucciniomycotina</taxon>
        <taxon>Pucciniomycetes</taxon>
        <taxon>Pucciniales</taxon>
        <taxon>Pucciniaceae</taxon>
        <taxon>Puccinia</taxon>
    </lineage>
</organism>
<dbReference type="HOGENOM" id="CLU_072864_0_0_1"/>
<keyword evidence="1" id="KW-0175">Coiled coil</keyword>
<evidence type="ECO:0000256" key="2">
    <source>
        <dbReference type="SAM" id="Phobius"/>
    </source>
</evidence>
<dbReference type="Proteomes" id="UP000008783">
    <property type="component" value="Unassembled WGS sequence"/>
</dbReference>
<sequence length="330" mass="38209">MAKSHKRSHSNYRPALTILLQPMRFFVMSLVKILALLLAHPGQTCTFLVVILAAVYFFNMVDSLVAFVLPFKPFRLLYSHIKSSSKNILDGLCGVVYPHRSSNAIPRLLKNTKDPLQLTTSVLVLLNEPGNFFAETTDLLELSNSLLFMNMKLGNHTKISSQVRNLANMYSLFTDEIEKLDSAGIRVLEIISQEYYKVIYQNKHPKNQVGESLVKLSNDEVENLQANINKTLELAFNLLNEQDKTSILFHEETSFLQNVRNRRGLWGFKKRGDKKVEAEETLIYLNHHRENLKRSWTTLEKQRRQLILFLDKIQNMKASFSLIRIHNFIW</sequence>
<feature type="transmembrane region" description="Helical" evidence="2">
    <location>
        <begin position="21"/>
        <end position="40"/>
    </location>
</feature>
<feature type="coiled-coil region" evidence="1">
    <location>
        <begin position="214"/>
        <end position="241"/>
    </location>
</feature>
<proteinExistence type="predicted"/>
<evidence type="ECO:0000313" key="3">
    <source>
        <dbReference type="EMBL" id="EFP93949.1"/>
    </source>
</evidence>
<dbReference type="AlphaFoldDB" id="E3LBM4"/>
<dbReference type="RefSeq" id="XP_003338368.1">
    <property type="nucleotide sequence ID" value="XM_003338320.1"/>
</dbReference>
<reference key="1">
    <citation type="submission" date="2007-01" db="EMBL/GenBank/DDBJ databases">
        <title>The Genome Sequence of Puccinia graminis f. sp. tritici Strain CRL 75-36-700-3.</title>
        <authorList>
            <consortium name="The Broad Institute Genome Sequencing Platform"/>
            <person name="Birren B."/>
            <person name="Lander E."/>
            <person name="Galagan J."/>
            <person name="Nusbaum C."/>
            <person name="Devon K."/>
            <person name="Cuomo C."/>
            <person name="Jaffe D."/>
            <person name="Butler J."/>
            <person name="Alvarez P."/>
            <person name="Gnerre S."/>
            <person name="Grabherr M."/>
            <person name="Mauceli E."/>
            <person name="Brockman W."/>
            <person name="Young S."/>
            <person name="LaButti K."/>
            <person name="Sykes S."/>
            <person name="DeCaprio D."/>
            <person name="Crawford M."/>
            <person name="Koehrsen M."/>
            <person name="Engels R."/>
            <person name="Montgomery P."/>
            <person name="Pearson M."/>
            <person name="Howarth C."/>
            <person name="Larson L."/>
            <person name="White J."/>
            <person name="Zeng Q."/>
            <person name="Kodira C."/>
            <person name="Yandava C."/>
            <person name="Alvarado L."/>
            <person name="O'Leary S."/>
            <person name="Szabo L."/>
            <person name="Dean R."/>
            <person name="Schein J."/>
        </authorList>
    </citation>
    <scope>NUCLEOTIDE SEQUENCE</scope>
    <source>
        <strain>CRL 75-36-700-3</strain>
    </source>
</reference>
<reference evidence="4" key="2">
    <citation type="journal article" date="2011" name="Proc. Natl. Acad. Sci. U.S.A.">
        <title>Obligate biotrophy features unraveled by the genomic analysis of rust fungi.</title>
        <authorList>
            <person name="Duplessis S."/>
            <person name="Cuomo C.A."/>
            <person name="Lin Y.-C."/>
            <person name="Aerts A."/>
            <person name="Tisserant E."/>
            <person name="Veneault-Fourrey C."/>
            <person name="Joly D.L."/>
            <person name="Hacquard S."/>
            <person name="Amselem J."/>
            <person name="Cantarel B.L."/>
            <person name="Chiu R."/>
            <person name="Coutinho P.M."/>
            <person name="Feau N."/>
            <person name="Field M."/>
            <person name="Frey P."/>
            <person name="Gelhaye E."/>
            <person name="Goldberg J."/>
            <person name="Grabherr M.G."/>
            <person name="Kodira C.D."/>
            <person name="Kohler A."/>
            <person name="Kuees U."/>
            <person name="Lindquist E.A."/>
            <person name="Lucas S.M."/>
            <person name="Mago R."/>
            <person name="Mauceli E."/>
            <person name="Morin E."/>
            <person name="Murat C."/>
            <person name="Pangilinan J.L."/>
            <person name="Park R."/>
            <person name="Pearson M."/>
            <person name="Quesneville H."/>
            <person name="Rouhier N."/>
            <person name="Sakthikumar S."/>
            <person name="Salamov A.A."/>
            <person name="Schmutz J."/>
            <person name="Selles B."/>
            <person name="Shapiro H."/>
            <person name="Tanguay P."/>
            <person name="Tuskan G.A."/>
            <person name="Henrissat B."/>
            <person name="Van de Peer Y."/>
            <person name="Rouze P."/>
            <person name="Ellis J.G."/>
            <person name="Dodds P.N."/>
            <person name="Schein J.E."/>
            <person name="Zhong S."/>
            <person name="Hamelin R.C."/>
            <person name="Grigoriev I.V."/>
            <person name="Szabo L.J."/>
            <person name="Martin F."/>
        </authorList>
    </citation>
    <scope>NUCLEOTIDE SEQUENCE [LARGE SCALE GENOMIC DNA]</scope>
    <source>
        <strain evidence="4">CRL 75-36-700-3 / race SCCL</strain>
    </source>
</reference>
<evidence type="ECO:0000256" key="1">
    <source>
        <dbReference type="SAM" id="Coils"/>
    </source>
</evidence>
<accession>E3LBM4</accession>
<dbReference type="VEuPathDB" id="FungiDB:PGTG_19879"/>
<dbReference type="InParanoid" id="E3LBM4"/>
<protein>
    <submittedName>
        <fullName evidence="3">Uncharacterized protein</fullName>
    </submittedName>
</protein>
<dbReference type="GeneID" id="10535481"/>
<keyword evidence="2" id="KW-0812">Transmembrane</keyword>
<name>E3LBM4_PUCGT</name>
<dbReference type="EMBL" id="DS178421">
    <property type="protein sequence ID" value="EFP93949.1"/>
    <property type="molecule type" value="Genomic_DNA"/>
</dbReference>